<evidence type="ECO:0000256" key="4">
    <source>
        <dbReference type="ARBA" id="ARBA00023125"/>
    </source>
</evidence>
<evidence type="ECO:0000256" key="1">
    <source>
        <dbReference type="ARBA" id="ARBA00022553"/>
    </source>
</evidence>
<comment type="caution">
    <text evidence="10">The sequence shown here is derived from an EMBL/GenBank/DDBJ whole genome shotgun (WGS) entry which is preliminary data.</text>
</comment>
<reference evidence="10 11" key="1">
    <citation type="journal article" date="2023" name="Int. J. Syst. Evol. Microbiol.">
        <title>Ligilactobacillus ubinensis sp. nov., a novel species isolated from the wild ferment of a durian fruit (Durio zibethinus).</title>
        <authorList>
            <person name="Heng Y.C."/>
            <person name="Menon N."/>
            <person name="Chen B."/>
            <person name="Loo B.Z.L."/>
            <person name="Wong G.W.J."/>
            <person name="Lim A.C.H."/>
            <person name="Silvaraju S."/>
            <person name="Kittelmann S."/>
        </authorList>
    </citation>
    <scope>NUCLEOTIDE SEQUENCE [LARGE SCALE GENOMIC DNA]</scope>
    <source>
        <strain evidence="10 11">WILCCON 0076</strain>
    </source>
</reference>
<proteinExistence type="predicted"/>
<dbReference type="GO" id="GO:0032993">
    <property type="term" value="C:protein-DNA complex"/>
    <property type="evidence" value="ECO:0007669"/>
    <property type="project" value="TreeGrafter"/>
</dbReference>
<dbReference type="InterPro" id="IPR011006">
    <property type="entry name" value="CheY-like_superfamily"/>
</dbReference>
<evidence type="ECO:0000256" key="3">
    <source>
        <dbReference type="ARBA" id="ARBA00023015"/>
    </source>
</evidence>
<keyword evidence="1 6" id="KW-0597">Phosphoprotein</keyword>
<dbReference type="CDD" id="cd00383">
    <property type="entry name" value="trans_reg_C"/>
    <property type="match status" value="1"/>
</dbReference>
<dbReference type="GO" id="GO:0000976">
    <property type="term" value="F:transcription cis-regulatory region binding"/>
    <property type="evidence" value="ECO:0007669"/>
    <property type="project" value="TreeGrafter"/>
</dbReference>
<evidence type="ECO:0000256" key="7">
    <source>
        <dbReference type="PROSITE-ProRule" id="PRU01091"/>
    </source>
</evidence>
<dbReference type="InterPro" id="IPR039420">
    <property type="entry name" value="WalR-like"/>
</dbReference>
<evidence type="ECO:0000259" key="9">
    <source>
        <dbReference type="PROSITE" id="PS51755"/>
    </source>
</evidence>
<organism evidence="10 11">
    <name type="scientific">Ligilactobacillus ubinensis</name>
    <dbReference type="NCBI Taxonomy" id="2876789"/>
    <lineage>
        <taxon>Bacteria</taxon>
        <taxon>Bacillati</taxon>
        <taxon>Bacillota</taxon>
        <taxon>Bacilli</taxon>
        <taxon>Lactobacillales</taxon>
        <taxon>Lactobacillaceae</taxon>
        <taxon>Ligilactobacillus</taxon>
    </lineage>
</organism>
<dbReference type="Pfam" id="PF00486">
    <property type="entry name" value="Trans_reg_C"/>
    <property type="match status" value="1"/>
</dbReference>
<keyword evidence="11" id="KW-1185">Reference proteome</keyword>
<dbReference type="AlphaFoldDB" id="A0A9X2FK19"/>
<dbReference type="PANTHER" id="PTHR48111:SF50">
    <property type="entry name" value="KDP OPERON TRANSCRIPTIONAL REGULATORY PROTEIN KDPE"/>
    <property type="match status" value="1"/>
</dbReference>
<name>A0A9X2FK19_9LACO</name>
<dbReference type="Proteomes" id="UP001139006">
    <property type="component" value="Unassembled WGS sequence"/>
</dbReference>
<keyword evidence="2" id="KW-0902">Two-component regulatory system</keyword>
<dbReference type="SMART" id="SM00862">
    <property type="entry name" value="Trans_reg_C"/>
    <property type="match status" value="1"/>
</dbReference>
<sequence length="232" mass="26364">MSETRILIVEDDTEVGKLISMTLKASHYAYTWSKDGNSAITDFKIFKPDIVLLDLGLPDIDGVEVIKKIRINKMIPIIVISARSEESEKIKALDEGADDYLVKPFSVNEMLARIRVALRRLKLIQDVDEVEVKDYQNGNLRIDYAARTAYLDNKALTLTETTFNLLCLFAKNTAKVLTHGYVMRTIWKDKPINDTVSLRVAIASLRKEIEPNEDSTKYIQTHIGVGYSFIQH</sequence>
<evidence type="ECO:0000313" key="11">
    <source>
        <dbReference type="Proteomes" id="UP001139006"/>
    </source>
</evidence>
<dbReference type="PANTHER" id="PTHR48111">
    <property type="entry name" value="REGULATOR OF RPOS"/>
    <property type="match status" value="1"/>
</dbReference>
<feature type="domain" description="Response regulatory" evidence="8">
    <location>
        <begin position="5"/>
        <end position="118"/>
    </location>
</feature>
<keyword evidence="3" id="KW-0805">Transcription regulation</keyword>
<dbReference type="GO" id="GO:0000156">
    <property type="term" value="F:phosphorelay response regulator activity"/>
    <property type="evidence" value="ECO:0007669"/>
    <property type="project" value="TreeGrafter"/>
</dbReference>
<dbReference type="Pfam" id="PF00072">
    <property type="entry name" value="Response_reg"/>
    <property type="match status" value="1"/>
</dbReference>
<dbReference type="Gene3D" id="1.10.10.10">
    <property type="entry name" value="Winged helix-like DNA-binding domain superfamily/Winged helix DNA-binding domain"/>
    <property type="match status" value="1"/>
</dbReference>
<dbReference type="SMART" id="SM00448">
    <property type="entry name" value="REC"/>
    <property type="match status" value="1"/>
</dbReference>
<protein>
    <submittedName>
        <fullName evidence="10">Response regulator transcription factor</fullName>
    </submittedName>
</protein>
<evidence type="ECO:0000313" key="10">
    <source>
        <dbReference type="EMBL" id="MCP0886629.1"/>
    </source>
</evidence>
<dbReference type="Gene3D" id="6.10.250.690">
    <property type="match status" value="1"/>
</dbReference>
<dbReference type="GO" id="GO:0005829">
    <property type="term" value="C:cytosol"/>
    <property type="evidence" value="ECO:0007669"/>
    <property type="project" value="TreeGrafter"/>
</dbReference>
<feature type="modified residue" description="4-aspartylphosphate" evidence="6">
    <location>
        <position position="54"/>
    </location>
</feature>
<gene>
    <name evidence="10" type="ORF">LB941_04670</name>
</gene>
<feature type="DNA-binding region" description="OmpR/PhoB-type" evidence="7">
    <location>
        <begin position="132"/>
        <end position="231"/>
    </location>
</feature>
<dbReference type="InterPro" id="IPR001867">
    <property type="entry name" value="OmpR/PhoB-type_DNA-bd"/>
</dbReference>
<dbReference type="EMBL" id="JAIULA010000007">
    <property type="protein sequence ID" value="MCP0886629.1"/>
    <property type="molecule type" value="Genomic_DNA"/>
</dbReference>
<dbReference type="PROSITE" id="PS50110">
    <property type="entry name" value="RESPONSE_REGULATORY"/>
    <property type="match status" value="1"/>
</dbReference>
<evidence type="ECO:0000259" key="8">
    <source>
        <dbReference type="PROSITE" id="PS50110"/>
    </source>
</evidence>
<evidence type="ECO:0000256" key="2">
    <source>
        <dbReference type="ARBA" id="ARBA00023012"/>
    </source>
</evidence>
<dbReference type="PROSITE" id="PS51755">
    <property type="entry name" value="OMPR_PHOB"/>
    <property type="match status" value="1"/>
</dbReference>
<accession>A0A9X2FK19</accession>
<evidence type="ECO:0000256" key="5">
    <source>
        <dbReference type="ARBA" id="ARBA00023163"/>
    </source>
</evidence>
<keyword evidence="5" id="KW-0804">Transcription</keyword>
<feature type="domain" description="OmpR/PhoB-type" evidence="9">
    <location>
        <begin position="132"/>
        <end position="231"/>
    </location>
</feature>
<dbReference type="InterPro" id="IPR036388">
    <property type="entry name" value="WH-like_DNA-bd_sf"/>
</dbReference>
<evidence type="ECO:0000256" key="6">
    <source>
        <dbReference type="PROSITE-ProRule" id="PRU00169"/>
    </source>
</evidence>
<keyword evidence="4 7" id="KW-0238">DNA-binding</keyword>
<dbReference type="RefSeq" id="WP_253359907.1">
    <property type="nucleotide sequence ID" value="NZ_JAIULA010000007.1"/>
</dbReference>
<dbReference type="GO" id="GO:0006355">
    <property type="term" value="P:regulation of DNA-templated transcription"/>
    <property type="evidence" value="ECO:0007669"/>
    <property type="project" value="InterPro"/>
</dbReference>
<dbReference type="SUPFAM" id="SSF52172">
    <property type="entry name" value="CheY-like"/>
    <property type="match status" value="1"/>
</dbReference>
<dbReference type="InterPro" id="IPR001789">
    <property type="entry name" value="Sig_transdc_resp-reg_receiver"/>
</dbReference>
<dbReference type="Gene3D" id="3.40.50.2300">
    <property type="match status" value="1"/>
</dbReference>